<evidence type="ECO:0000313" key="2">
    <source>
        <dbReference type="Proteomes" id="UP001222325"/>
    </source>
</evidence>
<name>A0AAD6XXU2_9AGAR</name>
<sequence>MVETFLTLARAHRSVPFTFPLETRTSCILHIYGMANATLCAAAFVMCPTAHGQVHRPMLSAPRFPRLARSARLFGYWTCTVVLSKYHTRCPRRKHVLVVTSDVHICMDATYRSPTISRTAPRAISTPIRYQRCQLGEEIATLTVLLYPCFSRWPIPRILNKPMCSHCPVFRPFVGNSLKPRALEPVWSASALNSLQHASLEVVTLTNMGACLVVIVTKTPLVLSRFRCSSKTDNSHFMERNATVTLNSF</sequence>
<comment type="caution">
    <text evidence="1">The sequence shown here is derived from an EMBL/GenBank/DDBJ whole genome shotgun (WGS) entry which is preliminary data.</text>
</comment>
<proteinExistence type="predicted"/>
<protein>
    <submittedName>
        <fullName evidence="1">Uncharacterized protein</fullName>
    </submittedName>
</protein>
<dbReference type="AlphaFoldDB" id="A0AAD6XXU2"/>
<evidence type="ECO:0000313" key="1">
    <source>
        <dbReference type="EMBL" id="KAJ7100209.1"/>
    </source>
</evidence>
<dbReference type="EMBL" id="JARJCN010000006">
    <property type="protein sequence ID" value="KAJ7100209.1"/>
    <property type="molecule type" value="Genomic_DNA"/>
</dbReference>
<organism evidence="1 2">
    <name type="scientific">Mycena belliarum</name>
    <dbReference type="NCBI Taxonomy" id="1033014"/>
    <lineage>
        <taxon>Eukaryota</taxon>
        <taxon>Fungi</taxon>
        <taxon>Dikarya</taxon>
        <taxon>Basidiomycota</taxon>
        <taxon>Agaricomycotina</taxon>
        <taxon>Agaricomycetes</taxon>
        <taxon>Agaricomycetidae</taxon>
        <taxon>Agaricales</taxon>
        <taxon>Marasmiineae</taxon>
        <taxon>Mycenaceae</taxon>
        <taxon>Mycena</taxon>
    </lineage>
</organism>
<accession>A0AAD6XXU2</accession>
<gene>
    <name evidence="1" type="ORF">B0H15DRAFT_512451</name>
</gene>
<keyword evidence="2" id="KW-1185">Reference proteome</keyword>
<dbReference type="Proteomes" id="UP001222325">
    <property type="component" value="Unassembled WGS sequence"/>
</dbReference>
<reference evidence="1" key="1">
    <citation type="submission" date="2023-03" db="EMBL/GenBank/DDBJ databases">
        <title>Massive genome expansion in bonnet fungi (Mycena s.s.) driven by repeated elements and novel gene families across ecological guilds.</title>
        <authorList>
            <consortium name="Lawrence Berkeley National Laboratory"/>
            <person name="Harder C.B."/>
            <person name="Miyauchi S."/>
            <person name="Viragh M."/>
            <person name="Kuo A."/>
            <person name="Thoen E."/>
            <person name="Andreopoulos B."/>
            <person name="Lu D."/>
            <person name="Skrede I."/>
            <person name="Drula E."/>
            <person name="Henrissat B."/>
            <person name="Morin E."/>
            <person name="Kohler A."/>
            <person name="Barry K."/>
            <person name="LaButti K."/>
            <person name="Morin E."/>
            <person name="Salamov A."/>
            <person name="Lipzen A."/>
            <person name="Mereny Z."/>
            <person name="Hegedus B."/>
            <person name="Baldrian P."/>
            <person name="Stursova M."/>
            <person name="Weitz H."/>
            <person name="Taylor A."/>
            <person name="Grigoriev I.V."/>
            <person name="Nagy L.G."/>
            <person name="Martin F."/>
            <person name="Kauserud H."/>
        </authorList>
    </citation>
    <scope>NUCLEOTIDE SEQUENCE</scope>
    <source>
        <strain evidence="1">CBHHK173m</strain>
    </source>
</reference>